<sequence>MNITSRPTVLISGAGVAGSTLAYWLARHGFRTTVVEHSAGPRSGGNPVDVRGPAVRVAERMGVMGRLREAATSVTAMSFVDGSGREVGRVDMRALRRASGSGEVEVTRSDLARILYEASRDTAEFLFGDTMTALSQDGDGVHVTFEKAAPRRFDLVIGADGLHSATRRLAFGPEERFVRHMGLYVATMPLSGPAGNGHDVVLHNAPGRMVSLHPVHGRALAAFVFRSPAVEGFDHRDIARHRRILADAYTGGGWRVPELLDLARTAEDLWFDSVSQVRIDRWSNGRVALLGDAASSVSLFGDGSTLAIAGAHTLARELAATPADPVSAFTRYETGHRALVDPRQGSIATAAALMVPATRAAITARNLATRLWPAVAAAGWLRGRLGPRREPVRAAAG</sequence>
<dbReference type="PANTHER" id="PTHR46865:SF2">
    <property type="entry name" value="MONOOXYGENASE"/>
    <property type="match status" value="1"/>
</dbReference>
<dbReference type="Proteomes" id="UP000616724">
    <property type="component" value="Unassembled WGS sequence"/>
</dbReference>
<dbReference type="PRINTS" id="PR00420">
    <property type="entry name" value="RNGMNOXGNASE"/>
</dbReference>
<name>A0A8J3RRS0_9ACTN</name>
<dbReference type="RefSeq" id="WP_203894012.1">
    <property type="nucleotide sequence ID" value="NZ_BOOH01000049.1"/>
</dbReference>
<accession>A0A8J3RRS0</accession>
<dbReference type="Pfam" id="PF01494">
    <property type="entry name" value="FAD_binding_3"/>
    <property type="match status" value="1"/>
</dbReference>
<evidence type="ECO:0000259" key="1">
    <source>
        <dbReference type="Pfam" id="PF01494"/>
    </source>
</evidence>
<dbReference type="InterPro" id="IPR002938">
    <property type="entry name" value="FAD-bd"/>
</dbReference>
<dbReference type="GO" id="GO:0071949">
    <property type="term" value="F:FAD binding"/>
    <property type="evidence" value="ECO:0007669"/>
    <property type="project" value="InterPro"/>
</dbReference>
<dbReference type="EMBL" id="BOOH01000049">
    <property type="protein sequence ID" value="GIH79555.1"/>
    <property type="molecule type" value="Genomic_DNA"/>
</dbReference>
<gene>
    <name evidence="2" type="ORF">Plo01_59840</name>
</gene>
<dbReference type="SUPFAM" id="SSF51905">
    <property type="entry name" value="FAD/NAD(P)-binding domain"/>
    <property type="match status" value="1"/>
</dbReference>
<dbReference type="AlphaFoldDB" id="A0A8J3RRS0"/>
<reference evidence="2 3" key="1">
    <citation type="submission" date="2021-01" db="EMBL/GenBank/DDBJ databases">
        <title>Whole genome shotgun sequence of Planobispora longispora NBRC 13918.</title>
        <authorList>
            <person name="Komaki H."/>
            <person name="Tamura T."/>
        </authorList>
    </citation>
    <scope>NUCLEOTIDE SEQUENCE [LARGE SCALE GENOMIC DNA]</scope>
    <source>
        <strain evidence="2 3">NBRC 13918</strain>
    </source>
</reference>
<dbReference type="PANTHER" id="PTHR46865">
    <property type="entry name" value="OXIDOREDUCTASE-RELATED"/>
    <property type="match status" value="1"/>
</dbReference>
<organism evidence="2 3">
    <name type="scientific">Planobispora longispora</name>
    <dbReference type="NCBI Taxonomy" id="28887"/>
    <lineage>
        <taxon>Bacteria</taxon>
        <taxon>Bacillati</taxon>
        <taxon>Actinomycetota</taxon>
        <taxon>Actinomycetes</taxon>
        <taxon>Streptosporangiales</taxon>
        <taxon>Streptosporangiaceae</taxon>
        <taxon>Planobispora</taxon>
    </lineage>
</organism>
<protein>
    <submittedName>
        <fullName evidence="2">Oxidoreductase</fullName>
    </submittedName>
</protein>
<dbReference type="InterPro" id="IPR051704">
    <property type="entry name" value="FAD_aromatic-hydroxylase"/>
</dbReference>
<dbReference type="InterPro" id="IPR036188">
    <property type="entry name" value="FAD/NAD-bd_sf"/>
</dbReference>
<proteinExistence type="predicted"/>
<evidence type="ECO:0000313" key="3">
    <source>
        <dbReference type="Proteomes" id="UP000616724"/>
    </source>
</evidence>
<comment type="caution">
    <text evidence="2">The sequence shown here is derived from an EMBL/GenBank/DDBJ whole genome shotgun (WGS) entry which is preliminary data.</text>
</comment>
<dbReference type="Gene3D" id="3.30.9.10">
    <property type="entry name" value="D-Amino Acid Oxidase, subunit A, domain 2"/>
    <property type="match status" value="1"/>
</dbReference>
<feature type="domain" description="FAD-binding" evidence="1">
    <location>
        <begin position="8"/>
        <end position="320"/>
    </location>
</feature>
<evidence type="ECO:0000313" key="2">
    <source>
        <dbReference type="EMBL" id="GIH79555.1"/>
    </source>
</evidence>
<keyword evidence="3" id="KW-1185">Reference proteome</keyword>
<dbReference type="Gene3D" id="3.50.50.60">
    <property type="entry name" value="FAD/NAD(P)-binding domain"/>
    <property type="match status" value="1"/>
</dbReference>